<dbReference type="Gene3D" id="3.40.50.1820">
    <property type="entry name" value="alpha/beta hydrolase"/>
    <property type="match status" value="1"/>
</dbReference>
<protein>
    <submittedName>
        <fullName evidence="2">Phospholipase</fullName>
    </submittedName>
</protein>
<dbReference type="AlphaFoldDB" id="A0A4Q2UL55"/>
<evidence type="ECO:0000313" key="3">
    <source>
        <dbReference type="Proteomes" id="UP000290407"/>
    </source>
</evidence>
<keyword evidence="1" id="KW-0732">Signal</keyword>
<evidence type="ECO:0000313" key="2">
    <source>
        <dbReference type="EMBL" id="RYC70253.1"/>
    </source>
</evidence>
<accession>A0A4Q2UL55</accession>
<dbReference type="GO" id="GO:0016042">
    <property type="term" value="P:lipid catabolic process"/>
    <property type="evidence" value="ECO:0007669"/>
    <property type="project" value="InterPro"/>
</dbReference>
<dbReference type="EMBL" id="SBLB01000002">
    <property type="protein sequence ID" value="RYC70253.1"/>
    <property type="molecule type" value="Genomic_DNA"/>
</dbReference>
<sequence>MVTLKSVLTLMLLGVMLVSAPTGCQTTDRTDPVVPNPPPARTLVSSSLIGEYSVSQLQSRFSGGNALFKAFIVHGIKAYRLEYQTTNTDGKPITASGALLIPDVQTATSLLSLQHGTIQNDSEAPSRYGSSSEAYTFGSVFASQGYIIAAPDYIGYGASNTVPHPYEHNKSLATASLDMLRATRDFLADQKVNWDKRLYVAGYSEGGYATLALQKKLEEETGSEFNLVASSCGAGAYDKLSFMREIISKPTSGVDYINRLYLRVLLTYDRIYGLNRPASYYFKEPYASRIAASGANTSINVSMNQAFTDSFKQAITNGTDKEFIAAVQDNDIYDWKPRTSTRLYHGDADDTVFYLNSKNAYEAMQKRGATAVQLRTMRGANHGTGVVEFITGTYEFFRNVQ</sequence>
<evidence type="ECO:0000256" key="1">
    <source>
        <dbReference type="SAM" id="SignalP"/>
    </source>
</evidence>
<organism evidence="2 3">
    <name type="scientific">Spirosoma sordidisoli</name>
    <dbReference type="NCBI Taxonomy" id="2502893"/>
    <lineage>
        <taxon>Bacteria</taxon>
        <taxon>Pseudomonadati</taxon>
        <taxon>Bacteroidota</taxon>
        <taxon>Cytophagia</taxon>
        <taxon>Cytophagales</taxon>
        <taxon>Cytophagaceae</taxon>
        <taxon>Spirosoma</taxon>
    </lineage>
</organism>
<dbReference type="InterPro" id="IPR029058">
    <property type="entry name" value="AB_hydrolase_fold"/>
</dbReference>
<dbReference type="PANTHER" id="PTHR34853:SF1">
    <property type="entry name" value="LIPASE 5"/>
    <property type="match status" value="1"/>
</dbReference>
<dbReference type="SUPFAM" id="SSF53474">
    <property type="entry name" value="alpha/beta-Hydrolases"/>
    <property type="match status" value="1"/>
</dbReference>
<keyword evidence="3" id="KW-1185">Reference proteome</keyword>
<dbReference type="PANTHER" id="PTHR34853">
    <property type="match status" value="1"/>
</dbReference>
<reference evidence="2 3" key="1">
    <citation type="submission" date="2019-01" db="EMBL/GenBank/DDBJ databases">
        <title>Spirosoma flava sp. nov., a propanil-degrading bacterium isolated from herbicide-contaminated soil.</title>
        <authorList>
            <person name="Zhang L."/>
            <person name="Jiang J.-D."/>
        </authorList>
    </citation>
    <scope>NUCLEOTIDE SEQUENCE [LARGE SCALE GENOMIC DNA]</scope>
    <source>
        <strain evidence="2 3">TY50</strain>
    </source>
</reference>
<dbReference type="Gene3D" id="1.10.260.160">
    <property type="match status" value="1"/>
</dbReference>
<dbReference type="Pfam" id="PF03583">
    <property type="entry name" value="LIP"/>
    <property type="match status" value="1"/>
</dbReference>
<dbReference type="Proteomes" id="UP000290407">
    <property type="component" value="Unassembled WGS sequence"/>
</dbReference>
<comment type="caution">
    <text evidence="2">The sequence shown here is derived from an EMBL/GenBank/DDBJ whole genome shotgun (WGS) entry which is preliminary data.</text>
</comment>
<feature type="chain" id="PRO_5020338911" evidence="1">
    <location>
        <begin position="21"/>
        <end position="401"/>
    </location>
</feature>
<gene>
    <name evidence="2" type="ORF">EQG79_10335</name>
</gene>
<proteinExistence type="predicted"/>
<dbReference type="GO" id="GO:0004806">
    <property type="term" value="F:triacylglycerol lipase activity"/>
    <property type="evidence" value="ECO:0007669"/>
    <property type="project" value="InterPro"/>
</dbReference>
<feature type="signal peptide" evidence="1">
    <location>
        <begin position="1"/>
        <end position="20"/>
    </location>
</feature>
<name>A0A4Q2UL55_9BACT</name>
<dbReference type="InterPro" id="IPR005152">
    <property type="entry name" value="Lipase_secreted"/>
</dbReference>